<dbReference type="SUPFAM" id="SSF53448">
    <property type="entry name" value="Nucleotide-diphospho-sugar transferases"/>
    <property type="match status" value="1"/>
</dbReference>
<evidence type="ECO:0000256" key="2">
    <source>
        <dbReference type="ARBA" id="ARBA00022676"/>
    </source>
</evidence>
<keyword evidence="3" id="KW-0808">Transferase</keyword>
<keyword evidence="2" id="KW-0328">Glycosyltransferase</keyword>
<protein>
    <recommendedName>
        <fullName evidence="8">Glycosyltransferase 2-like domain-containing protein</fullName>
    </recommendedName>
</protein>
<accession>A0ABP9SN54</accession>
<organism evidence="9 10">
    <name type="scientific">Arthrobacter gyeryongensis</name>
    <dbReference type="NCBI Taxonomy" id="1650592"/>
    <lineage>
        <taxon>Bacteria</taxon>
        <taxon>Bacillati</taxon>
        <taxon>Actinomycetota</taxon>
        <taxon>Actinomycetes</taxon>
        <taxon>Micrococcales</taxon>
        <taxon>Micrococcaceae</taxon>
        <taxon>Arthrobacter</taxon>
    </lineage>
</organism>
<evidence type="ECO:0000256" key="1">
    <source>
        <dbReference type="ARBA" id="ARBA00004141"/>
    </source>
</evidence>
<proteinExistence type="predicted"/>
<sequence>MKNSPRGTAPSRKTARDLLSLGQLILILVIGTATLTCLVAWPRPAATVLVSAALLFYVLFVGLKLTLHIASRRYVPPAIEPVSIDDPDLPTYTVLIPLYKEANMLGSLVGSIDGLSYPKDRLQVLLLLEEDDTETRAEAIGLDLPERYTTVVIPDLAPKGKPKALNMGLAQATGVHTVIYDAEDRPDHDQLLKAVAAFRASGRDLACVQARLFFWNEDSSWITRFYWSEYVIHFERVLPGLSKLGLIPPLGGTSNHFRTDALRRTALSHDVLPPGAEGIGGWDPWNVTEDAELAGALAARGYRIAMIDSVTREEATARPGVANRQRRRWLKGFLQTGLVYTRQPYQTARQMGFRRWFCYNLLMLGTPVSLLLNPLFWGLTVIYVMTRSTLVESLFPVPIVGALLMVAGNLLFFYQLVGACVNRGGYGSIKFLLLTPLWWAFTSWSAYGVLWELARPSTRHKWNKTPHGHDLGKEKGQLIEISGAGTGMGHVPKPALRGRLG</sequence>
<keyword evidence="4 7" id="KW-0812">Transmembrane</keyword>
<dbReference type="PANTHER" id="PTHR43867">
    <property type="entry name" value="CELLULOSE SYNTHASE CATALYTIC SUBUNIT A [UDP-FORMING]"/>
    <property type="match status" value="1"/>
</dbReference>
<evidence type="ECO:0000256" key="4">
    <source>
        <dbReference type="ARBA" id="ARBA00022692"/>
    </source>
</evidence>
<evidence type="ECO:0000256" key="6">
    <source>
        <dbReference type="ARBA" id="ARBA00023136"/>
    </source>
</evidence>
<keyword evidence="10" id="KW-1185">Reference proteome</keyword>
<dbReference type="Gene3D" id="3.90.550.10">
    <property type="entry name" value="Spore Coat Polysaccharide Biosynthesis Protein SpsA, Chain A"/>
    <property type="match status" value="1"/>
</dbReference>
<feature type="transmembrane region" description="Helical" evidence="7">
    <location>
        <begin position="429"/>
        <end position="451"/>
    </location>
</feature>
<name>A0ABP9SN54_9MICC</name>
<reference evidence="10" key="1">
    <citation type="journal article" date="2019" name="Int. J. Syst. Evol. Microbiol.">
        <title>The Global Catalogue of Microorganisms (GCM) 10K type strain sequencing project: providing services to taxonomists for standard genome sequencing and annotation.</title>
        <authorList>
            <consortium name="The Broad Institute Genomics Platform"/>
            <consortium name="The Broad Institute Genome Sequencing Center for Infectious Disease"/>
            <person name="Wu L."/>
            <person name="Ma J."/>
        </authorList>
    </citation>
    <scope>NUCLEOTIDE SEQUENCE [LARGE SCALE GENOMIC DNA]</scope>
    <source>
        <strain evidence="10">JCM 18514</strain>
    </source>
</reference>
<evidence type="ECO:0000313" key="10">
    <source>
        <dbReference type="Proteomes" id="UP001500200"/>
    </source>
</evidence>
<evidence type="ECO:0000256" key="7">
    <source>
        <dbReference type="SAM" id="Phobius"/>
    </source>
</evidence>
<evidence type="ECO:0000259" key="8">
    <source>
        <dbReference type="Pfam" id="PF13632"/>
    </source>
</evidence>
<dbReference type="Pfam" id="PF13632">
    <property type="entry name" value="Glyco_trans_2_3"/>
    <property type="match status" value="1"/>
</dbReference>
<feature type="domain" description="Glycosyltransferase 2-like" evidence="8">
    <location>
        <begin position="178"/>
        <end position="389"/>
    </location>
</feature>
<comment type="subcellular location">
    <subcellularLocation>
        <location evidence="1">Membrane</location>
        <topology evidence="1">Multi-pass membrane protein</topology>
    </subcellularLocation>
</comment>
<keyword evidence="6 7" id="KW-0472">Membrane</keyword>
<dbReference type="InterPro" id="IPR050321">
    <property type="entry name" value="Glycosyltr_2/OpgH_subfam"/>
</dbReference>
<feature type="transmembrane region" description="Helical" evidence="7">
    <location>
        <begin position="47"/>
        <end position="67"/>
    </location>
</feature>
<feature type="transmembrane region" description="Helical" evidence="7">
    <location>
        <begin position="397"/>
        <end position="417"/>
    </location>
</feature>
<dbReference type="EMBL" id="BAABKK010000027">
    <property type="protein sequence ID" value="GAA5199009.1"/>
    <property type="molecule type" value="Genomic_DNA"/>
</dbReference>
<keyword evidence="5 7" id="KW-1133">Transmembrane helix</keyword>
<feature type="transmembrane region" description="Helical" evidence="7">
    <location>
        <begin position="359"/>
        <end position="385"/>
    </location>
</feature>
<feature type="transmembrane region" description="Helical" evidence="7">
    <location>
        <begin position="21"/>
        <end position="41"/>
    </location>
</feature>
<evidence type="ECO:0000256" key="5">
    <source>
        <dbReference type="ARBA" id="ARBA00022989"/>
    </source>
</evidence>
<comment type="caution">
    <text evidence="9">The sequence shown here is derived from an EMBL/GenBank/DDBJ whole genome shotgun (WGS) entry which is preliminary data.</text>
</comment>
<dbReference type="InterPro" id="IPR029044">
    <property type="entry name" value="Nucleotide-diphossugar_trans"/>
</dbReference>
<dbReference type="PANTHER" id="PTHR43867:SF2">
    <property type="entry name" value="CELLULOSE SYNTHASE CATALYTIC SUBUNIT A [UDP-FORMING]"/>
    <property type="match status" value="1"/>
</dbReference>
<evidence type="ECO:0000256" key="3">
    <source>
        <dbReference type="ARBA" id="ARBA00022679"/>
    </source>
</evidence>
<dbReference type="Proteomes" id="UP001500200">
    <property type="component" value="Unassembled WGS sequence"/>
</dbReference>
<evidence type="ECO:0000313" key="9">
    <source>
        <dbReference type="EMBL" id="GAA5199009.1"/>
    </source>
</evidence>
<dbReference type="InterPro" id="IPR001173">
    <property type="entry name" value="Glyco_trans_2-like"/>
</dbReference>
<gene>
    <name evidence="9" type="ORF">GCM10023346_37680</name>
</gene>